<feature type="transmembrane region" description="Helical" evidence="1">
    <location>
        <begin position="213"/>
        <end position="234"/>
    </location>
</feature>
<comment type="caution">
    <text evidence="2">The sequence shown here is derived from an EMBL/GenBank/DDBJ whole genome shotgun (WGS) entry which is preliminary data.</text>
</comment>
<feature type="transmembrane region" description="Helical" evidence="1">
    <location>
        <begin position="105"/>
        <end position="130"/>
    </location>
</feature>
<keyword evidence="1" id="KW-1133">Transmembrane helix</keyword>
<protein>
    <submittedName>
        <fullName evidence="2">Uncharacterized protein</fullName>
    </submittedName>
</protein>
<dbReference type="EMBL" id="MFTC01000011">
    <property type="protein sequence ID" value="OGI52621.1"/>
    <property type="molecule type" value="Genomic_DNA"/>
</dbReference>
<organism evidence="2 3">
    <name type="scientific">Candidatus Muproteobacteria bacterium RIFCSPLOWO2_01_FULL_60_18</name>
    <dbReference type="NCBI Taxonomy" id="1817768"/>
    <lineage>
        <taxon>Bacteria</taxon>
        <taxon>Pseudomonadati</taxon>
        <taxon>Pseudomonadota</taxon>
        <taxon>Candidatus Muproteobacteria</taxon>
    </lineage>
</organism>
<evidence type="ECO:0000313" key="2">
    <source>
        <dbReference type="EMBL" id="OGI52621.1"/>
    </source>
</evidence>
<feature type="transmembrane region" description="Helical" evidence="1">
    <location>
        <begin position="52"/>
        <end position="74"/>
    </location>
</feature>
<name>A0A1F6U5H8_9PROT</name>
<proteinExistence type="predicted"/>
<evidence type="ECO:0000313" key="3">
    <source>
        <dbReference type="Proteomes" id="UP000179037"/>
    </source>
</evidence>
<accession>A0A1F6U5H8</accession>
<keyword evidence="1" id="KW-0472">Membrane</keyword>
<feature type="transmembrane region" description="Helical" evidence="1">
    <location>
        <begin position="187"/>
        <end position="207"/>
    </location>
</feature>
<dbReference type="Proteomes" id="UP000179037">
    <property type="component" value="Unassembled WGS sequence"/>
</dbReference>
<dbReference type="AlphaFoldDB" id="A0A1F6U5H8"/>
<reference evidence="2 3" key="1">
    <citation type="journal article" date="2016" name="Nat. Commun.">
        <title>Thousands of microbial genomes shed light on interconnected biogeochemical processes in an aquifer system.</title>
        <authorList>
            <person name="Anantharaman K."/>
            <person name="Brown C.T."/>
            <person name="Hug L.A."/>
            <person name="Sharon I."/>
            <person name="Castelle C.J."/>
            <person name="Probst A.J."/>
            <person name="Thomas B.C."/>
            <person name="Singh A."/>
            <person name="Wilkins M.J."/>
            <person name="Karaoz U."/>
            <person name="Brodie E.L."/>
            <person name="Williams K.H."/>
            <person name="Hubbard S.S."/>
            <person name="Banfield J.F."/>
        </authorList>
    </citation>
    <scope>NUCLEOTIDE SEQUENCE [LARGE SCALE GENOMIC DNA]</scope>
</reference>
<feature type="transmembrane region" description="Helical" evidence="1">
    <location>
        <begin position="21"/>
        <end position="46"/>
    </location>
</feature>
<feature type="transmembrane region" description="Helical" evidence="1">
    <location>
        <begin position="142"/>
        <end position="166"/>
    </location>
</feature>
<sequence length="251" mass="27266">MQEVTRDIPLRSEGELRLHAAIRAVLSPGIWFVLAAQIVLVFSMQWRVPADAAPLASALVIFLTATALLLFFYLQAGAFHALTLGREALSVGEIIRAGNTVFASFVWLTLKAGLLFALVINILVLMALLLTGSDLKSLTQALSAFFGPATGALAFVFVYWLPFVFVQREFRLLPSLKASLQIAWTRISHSAFLALLVLAPALATGFIPAESPVLIDALASVVTGFMGWIAYIYCTDILRQNRDVARDEASA</sequence>
<keyword evidence="1" id="KW-0812">Transmembrane</keyword>
<dbReference type="STRING" id="1817768.A3A87_09210"/>
<evidence type="ECO:0000256" key="1">
    <source>
        <dbReference type="SAM" id="Phobius"/>
    </source>
</evidence>
<gene>
    <name evidence="2" type="ORF">A3A87_09210</name>
</gene>